<dbReference type="EMBL" id="CAIX01000171">
    <property type="protein sequence ID" value="CCI47461.1"/>
    <property type="molecule type" value="Genomic_DNA"/>
</dbReference>
<dbReference type="PROSITE" id="PS51257">
    <property type="entry name" value="PROKAR_LIPOPROTEIN"/>
    <property type="match status" value="1"/>
</dbReference>
<keyword evidence="2" id="KW-1185">Reference proteome</keyword>
<accession>A0A024GKR8</accession>
<comment type="caution">
    <text evidence="1">The sequence shown here is derived from an EMBL/GenBank/DDBJ whole genome shotgun (WGS) entry which is preliminary data.</text>
</comment>
<organism evidence="1 2">
    <name type="scientific">Albugo candida</name>
    <dbReference type="NCBI Taxonomy" id="65357"/>
    <lineage>
        <taxon>Eukaryota</taxon>
        <taxon>Sar</taxon>
        <taxon>Stramenopiles</taxon>
        <taxon>Oomycota</taxon>
        <taxon>Peronosporomycetes</taxon>
        <taxon>Albuginales</taxon>
        <taxon>Albuginaceae</taxon>
        <taxon>Albugo</taxon>
    </lineage>
</organism>
<dbReference type="InParanoid" id="A0A024GKR8"/>
<proteinExistence type="predicted"/>
<dbReference type="AlphaFoldDB" id="A0A024GKR8"/>
<reference evidence="1 2" key="1">
    <citation type="submission" date="2012-05" db="EMBL/GenBank/DDBJ databases">
        <title>Recombination and specialization in a pathogen metapopulation.</title>
        <authorList>
            <person name="Gardiner A."/>
            <person name="Kemen E."/>
            <person name="Schultz-Larsen T."/>
            <person name="MacLean D."/>
            <person name="Van Oosterhout C."/>
            <person name="Jones J.D.G."/>
        </authorList>
    </citation>
    <scope>NUCLEOTIDE SEQUENCE [LARGE SCALE GENOMIC DNA]</scope>
    <source>
        <strain evidence="1 2">Ac Nc2</strain>
    </source>
</reference>
<evidence type="ECO:0000313" key="2">
    <source>
        <dbReference type="Proteomes" id="UP000053237"/>
    </source>
</evidence>
<protein>
    <submittedName>
        <fullName evidence="1">Uncharacterized protein</fullName>
    </submittedName>
</protein>
<evidence type="ECO:0000313" key="1">
    <source>
        <dbReference type="EMBL" id="CCI47461.1"/>
    </source>
</evidence>
<sequence>MRQHITQSNLLNLSQISSSCSRLILNSIKGTVKIPTVSYDWCVGSHLDRPEGINHLHHRRKEIRRDLISLQQPWMHPCKVDVAVAGGYLRRMIANEQRQTRTRLNDCELSAK</sequence>
<dbReference type="Proteomes" id="UP000053237">
    <property type="component" value="Unassembled WGS sequence"/>
</dbReference>
<gene>
    <name evidence="1" type="ORF">BN9_084680</name>
</gene>
<name>A0A024GKR8_9STRA</name>